<name>A0A3M2Y7B3_PSEYM</name>
<feature type="non-terminal residue" evidence="1">
    <location>
        <position position="1"/>
    </location>
</feature>
<feature type="non-terminal residue" evidence="1">
    <location>
        <position position="337"/>
    </location>
</feature>
<sequence length="337" mass="37121">TPSPTPLPAFAVIEVVTSALADVTGNDATRANRVLDLLNQHPLEHWPRVAEEMSKSVRTRSANNNSVQRDTLDLCRKLANVPRGMEMLQVLSSDGTAPIVAERAKPLRVFWNADEAQQKEPDGKVKAWLQTAKQVARSKLDGDEKSFDDVDHAAFNAVRNGYFSNAPGTPYAQHDQRLKKATMEWVMRAVAANTPEQATATAPTKSSLPRRLVPTLNKTPFAKSTLDRAYSVGESMGLQSPRKQVDQVISARISMLEETLKNAKGAPGLQLEISAAHAMLDHLKSLEKKGTHLSQVTLKKRDGKSMQSLLKARVQQQRLSQIWDKPDANGKRAVNVL</sequence>
<accession>A0A3M2Y7B3</accession>
<protein>
    <submittedName>
        <fullName evidence="1">Type III effector HopAS1</fullName>
    </submittedName>
</protein>
<evidence type="ECO:0000313" key="1">
    <source>
        <dbReference type="EMBL" id="RML71816.1"/>
    </source>
</evidence>
<dbReference type="EMBL" id="RBNL01002466">
    <property type="protein sequence ID" value="RML71816.1"/>
    <property type="molecule type" value="Genomic_DNA"/>
</dbReference>
<comment type="caution">
    <text evidence="1">The sequence shown here is derived from an EMBL/GenBank/DDBJ whole genome shotgun (WGS) entry which is preliminary data.</text>
</comment>
<reference evidence="1 2" key="1">
    <citation type="submission" date="2018-08" db="EMBL/GenBank/DDBJ databases">
        <title>Recombination of ecologically and evolutionarily significant loci maintains genetic cohesion in the Pseudomonas syringae species complex.</title>
        <authorList>
            <person name="Dillon M."/>
            <person name="Thakur S."/>
            <person name="Almeida R.N.D."/>
            <person name="Weir B.S."/>
            <person name="Guttman D.S."/>
        </authorList>
    </citation>
    <scope>NUCLEOTIDE SEQUENCE [LARGE SCALE GENOMIC DNA]</scope>
    <source>
        <strain evidence="1 2">88_10</strain>
    </source>
</reference>
<dbReference type="AlphaFoldDB" id="A0A3M2Y7B3"/>
<gene>
    <name evidence="1" type="ORF">APX70_06459</name>
</gene>
<dbReference type="Proteomes" id="UP000282378">
    <property type="component" value="Unassembled WGS sequence"/>
</dbReference>
<proteinExistence type="predicted"/>
<organism evidence="1 2">
    <name type="scientific">Pseudomonas syringae pv. maculicola</name>
    <dbReference type="NCBI Taxonomy" id="59511"/>
    <lineage>
        <taxon>Bacteria</taxon>
        <taxon>Pseudomonadati</taxon>
        <taxon>Pseudomonadota</taxon>
        <taxon>Gammaproteobacteria</taxon>
        <taxon>Pseudomonadales</taxon>
        <taxon>Pseudomonadaceae</taxon>
        <taxon>Pseudomonas</taxon>
    </lineage>
</organism>
<evidence type="ECO:0000313" key="2">
    <source>
        <dbReference type="Proteomes" id="UP000282378"/>
    </source>
</evidence>